<dbReference type="GO" id="GO:0043065">
    <property type="term" value="P:positive regulation of apoptotic process"/>
    <property type="evidence" value="ECO:0007669"/>
    <property type="project" value="TreeGrafter"/>
</dbReference>
<dbReference type="SUPFAM" id="SSF103506">
    <property type="entry name" value="Mitochondrial carrier"/>
    <property type="match status" value="1"/>
</dbReference>
<keyword evidence="6" id="KW-1133">Transmembrane helix</keyword>
<evidence type="ECO:0000256" key="4">
    <source>
        <dbReference type="ARBA" id="ARBA00022737"/>
    </source>
</evidence>
<keyword evidence="8 9" id="KW-0472">Membrane</keyword>
<evidence type="ECO:0000313" key="12">
    <source>
        <dbReference type="Proteomes" id="UP000694383"/>
    </source>
</evidence>
<evidence type="ECO:0000256" key="8">
    <source>
        <dbReference type="ARBA" id="ARBA00023136"/>
    </source>
</evidence>
<dbReference type="AlphaFoldDB" id="A0A8C7XP70"/>
<dbReference type="GO" id="GO:0001889">
    <property type="term" value="P:liver development"/>
    <property type="evidence" value="ECO:0007669"/>
    <property type="project" value="Ensembl"/>
</dbReference>
<dbReference type="Proteomes" id="UP000694383">
    <property type="component" value="Unplaced"/>
</dbReference>
<evidence type="ECO:0000256" key="9">
    <source>
        <dbReference type="PROSITE-ProRule" id="PRU00282"/>
    </source>
</evidence>
<evidence type="ECO:0000256" key="3">
    <source>
        <dbReference type="ARBA" id="ARBA00022692"/>
    </source>
</evidence>
<evidence type="ECO:0000256" key="7">
    <source>
        <dbReference type="ARBA" id="ARBA00023128"/>
    </source>
</evidence>
<dbReference type="GO" id="GO:0005741">
    <property type="term" value="C:mitochondrial outer membrane"/>
    <property type="evidence" value="ECO:0007669"/>
    <property type="project" value="UniProtKB-SubCell"/>
</dbReference>
<dbReference type="InterPro" id="IPR023395">
    <property type="entry name" value="MCP_dom_sf"/>
</dbReference>
<evidence type="ECO:0000313" key="11">
    <source>
        <dbReference type="Ensembl" id="ENSOSIP00000015734.1"/>
    </source>
</evidence>
<evidence type="ECO:0000256" key="2">
    <source>
        <dbReference type="ARBA" id="ARBA00006375"/>
    </source>
</evidence>
<accession>A0A8C7XP70</accession>
<reference evidence="11" key="2">
    <citation type="submission" date="2025-09" db="UniProtKB">
        <authorList>
            <consortium name="Ensembl"/>
        </authorList>
    </citation>
    <scope>IDENTIFICATION</scope>
</reference>
<dbReference type="PANTHER" id="PTHR10780">
    <property type="entry name" value="MITOCHONDRIAL CARRIER HOMOLOG"/>
    <property type="match status" value="1"/>
</dbReference>
<dbReference type="Pfam" id="PF00153">
    <property type="entry name" value="Mito_carr"/>
    <property type="match status" value="1"/>
</dbReference>
<keyword evidence="5" id="KW-1000">Mitochondrion outer membrane</keyword>
<name>A0A8C7XP70_9TELE</name>
<comment type="similarity">
    <text evidence="2 10">Belongs to the mitochondrial carrier (TC 2.A.29) family.</text>
</comment>
<dbReference type="GeneTree" id="ENSGT00390000000020"/>
<keyword evidence="3 9" id="KW-0812">Transmembrane</keyword>
<protein>
    <submittedName>
        <fullName evidence="11">Mitochondrial carrier homolog 2</fullName>
    </submittedName>
</protein>
<evidence type="ECO:0000256" key="5">
    <source>
        <dbReference type="ARBA" id="ARBA00022787"/>
    </source>
</evidence>
<sequence length="306" mass="34156">MADTCGQVLLGSGLTVLSHPLMYIKVLIQVGHEPLPPTLGRNLFGRQAQHLPGLFSYAKHIVKIDGKVGLFKGLVPRLCASTIGTFVHSKVVERQTAIINFSFMINFQMLHVFPSVLTLQCWSFLQTTKEMIARSCATVITHPFHVITLRCMVQFIGRETKYSGVFDSIVTIYREEGILGFFAGLIPRLLGDVLSLWICNMLAHLINTYTIDDSMNHKGEIKNCSQAATGFLASMLTYPFVLVSNLMAINNCGLAGGLPPYASIYPSWVDCWRHLSREGNMGRGNSLFFRKLPAGKMYAIEQKRFF</sequence>
<comment type="subcellular location">
    <subcellularLocation>
        <location evidence="1">Mitochondrion outer membrane</location>
        <topology evidence="1">Multi-pass membrane protein</topology>
    </subcellularLocation>
</comment>
<evidence type="ECO:0000256" key="6">
    <source>
        <dbReference type="ARBA" id="ARBA00022989"/>
    </source>
</evidence>
<proteinExistence type="inferred from homology"/>
<organism evidence="11 12">
    <name type="scientific">Oryzias sinensis</name>
    <name type="common">Chinese medaka</name>
    <dbReference type="NCBI Taxonomy" id="183150"/>
    <lineage>
        <taxon>Eukaryota</taxon>
        <taxon>Metazoa</taxon>
        <taxon>Chordata</taxon>
        <taxon>Craniata</taxon>
        <taxon>Vertebrata</taxon>
        <taxon>Euteleostomi</taxon>
        <taxon>Actinopterygii</taxon>
        <taxon>Neopterygii</taxon>
        <taxon>Teleostei</taxon>
        <taxon>Neoteleostei</taxon>
        <taxon>Acanthomorphata</taxon>
        <taxon>Ovalentaria</taxon>
        <taxon>Atherinomorphae</taxon>
        <taxon>Beloniformes</taxon>
        <taxon>Adrianichthyidae</taxon>
        <taxon>Oryziinae</taxon>
        <taxon>Oryzias</taxon>
    </lineage>
</organism>
<keyword evidence="12" id="KW-1185">Reference proteome</keyword>
<dbReference type="GO" id="GO:0060612">
    <property type="term" value="P:adipose tissue development"/>
    <property type="evidence" value="ECO:0007669"/>
    <property type="project" value="Ensembl"/>
</dbReference>
<feature type="repeat" description="Solcar" evidence="9">
    <location>
        <begin position="121"/>
        <end position="209"/>
    </location>
</feature>
<dbReference type="GO" id="GO:0045444">
    <property type="term" value="P:fat cell differentiation"/>
    <property type="evidence" value="ECO:0007669"/>
    <property type="project" value="Ensembl"/>
</dbReference>
<dbReference type="GO" id="GO:0048565">
    <property type="term" value="P:digestive tract development"/>
    <property type="evidence" value="ECO:0007669"/>
    <property type="project" value="Ensembl"/>
</dbReference>
<evidence type="ECO:0000256" key="10">
    <source>
        <dbReference type="RuleBase" id="RU000488"/>
    </source>
</evidence>
<evidence type="ECO:0000256" key="1">
    <source>
        <dbReference type="ARBA" id="ARBA00004374"/>
    </source>
</evidence>
<reference evidence="11" key="1">
    <citation type="submission" date="2025-08" db="UniProtKB">
        <authorList>
            <consortium name="Ensembl"/>
        </authorList>
    </citation>
    <scope>IDENTIFICATION</scope>
</reference>
<keyword evidence="10" id="KW-0813">Transport</keyword>
<dbReference type="Gene3D" id="1.50.40.10">
    <property type="entry name" value="Mitochondrial carrier domain"/>
    <property type="match status" value="1"/>
</dbReference>
<dbReference type="Ensembl" id="ENSOSIT00000016635.1">
    <property type="protein sequence ID" value="ENSOSIP00000015734.1"/>
    <property type="gene ID" value="ENSOSIG00000008728.1"/>
</dbReference>
<dbReference type="PROSITE" id="PS50920">
    <property type="entry name" value="SOLCAR"/>
    <property type="match status" value="1"/>
</dbReference>
<keyword evidence="4" id="KW-0677">Repeat</keyword>
<dbReference type="PANTHER" id="PTHR10780:SF20">
    <property type="entry name" value="MITOCHONDRIAL CARRIER HOMOLOG 2"/>
    <property type="match status" value="1"/>
</dbReference>
<dbReference type="InterPro" id="IPR018108">
    <property type="entry name" value="MCP_transmembrane"/>
</dbReference>
<keyword evidence="7" id="KW-0496">Mitochondrion</keyword>